<dbReference type="CTD" id="20250229"/>
<feature type="region of interest" description="Disordered" evidence="1">
    <location>
        <begin position="490"/>
        <end position="527"/>
    </location>
</feature>
<feature type="region of interest" description="Disordered" evidence="1">
    <location>
        <begin position="373"/>
        <end position="414"/>
    </location>
</feature>
<dbReference type="HOGENOM" id="CLU_322961_0_0_1"/>
<dbReference type="OrthoDB" id="6089094at2759"/>
<feature type="compositionally biased region" description="Low complexity" evidence="1">
    <location>
        <begin position="568"/>
        <end position="582"/>
    </location>
</feature>
<feature type="region of interest" description="Disordered" evidence="1">
    <location>
        <begin position="542"/>
        <end position="625"/>
    </location>
</feature>
<name>V3ZQX0_LOTGI</name>
<feature type="compositionally biased region" description="Basic residues" evidence="1">
    <location>
        <begin position="490"/>
        <end position="501"/>
    </location>
</feature>
<feature type="compositionally biased region" description="Polar residues" evidence="1">
    <location>
        <begin position="507"/>
        <end position="525"/>
    </location>
</feature>
<feature type="region of interest" description="Disordered" evidence="1">
    <location>
        <begin position="671"/>
        <end position="796"/>
    </location>
</feature>
<accession>V3ZQX0</accession>
<protein>
    <submittedName>
        <fullName evidence="2">Uncharacterized protein</fullName>
    </submittedName>
</protein>
<reference evidence="2 3" key="1">
    <citation type="journal article" date="2013" name="Nature">
        <title>Insights into bilaterian evolution from three spiralian genomes.</title>
        <authorList>
            <person name="Simakov O."/>
            <person name="Marletaz F."/>
            <person name="Cho S.J."/>
            <person name="Edsinger-Gonzales E."/>
            <person name="Havlak P."/>
            <person name="Hellsten U."/>
            <person name="Kuo D.H."/>
            <person name="Larsson T."/>
            <person name="Lv J."/>
            <person name="Arendt D."/>
            <person name="Savage R."/>
            <person name="Osoegawa K."/>
            <person name="de Jong P."/>
            <person name="Grimwood J."/>
            <person name="Chapman J.A."/>
            <person name="Shapiro H."/>
            <person name="Aerts A."/>
            <person name="Otillar R.P."/>
            <person name="Terry A.Y."/>
            <person name="Boore J.L."/>
            <person name="Grigoriev I.V."/>
            <person name="Lindberg D.R."/>
            <person name="Seaver E.C."/>
            <person name="Weisblat D.A."/>
            <person name="Putnam N.H."/>
            <person name="Rokhsar D.S."/>
        </authorList>
    </citation>
    <scope>NUCLEOTIDE SEQUENCE [LARGE SCALE GENOMIC DNA]</scope>
</reference>
<proteinExistence type="predicted"/>
<feature type="compositionally biased region" description="Polar residues" evidence="1">
    <location>
        <begin position="774"/>
        <end position="786"/>
    </location>
</feature>
<dbReference type="RefSeq" id="XP_009066046.1">
    <property type="nucleotide sequence ID" value="XM_009067798.1"/>
</dbReference>
<dbReference type="GeneID" id="20250229"/>
<dbReference type="KEGG" id="lgi:LOTGIDRAFT_236732"/>
<feature type="compositionally biased region" description="Basic and acidic residues" evidence="1">
    <location>
        <begin position="393"/>
        <end position="412"/>
    </location>
</feature>
<evidence type="ECO:0000256" key="1">
    <source>
        <dbReference type="SAM" id="MobiDB-lite"/>
    </source>
</evidence>
<dbReference type="OMA" id="SHARICD"/>
<gene>
    <name evidence="2" type="ORF">LOTGIDRAFT_236732</name>
</gene>
<feature type="compositionally biased region" description="Basic and acidic residues" evidence="1">
    <location>
        <begin position="595"/>
        <end position="605"/>
    </location>
</feature>
<sequence>MFHLKYPKKSDFFNWVELECLARALGYNSHIFKENITDEIIYTTEGVTLTEMLKMIEYKILQSVLHLTFNMHTADWNMCLIKKCLILLNHKALMFEEIHSIRLSYETYEAIDMKGMVLNKHILLRAIKMCGRMIAPMKLMHRIKHMRDEFDEKGRIQLYEFLELILWCDLYEKFYCDFRGTANIKENKLFQLVDFEKVLSHHDEKIHKDLNSQYLQDEWDFGQEKLGSKRLFKDPTVHTEDSIRRTTYHKEDYKHLKSEVATSQKQVHQARAGFVRPRPVTAPQLSHYRRKFSQQTMTERSVAETYKIVQRRLRSAPARSSKIVLPERPKTCDYYRKPTPCIVTSTDIIDLYLKKQSLNFDITTVKTRAEENGNDDLDYLLPGYREKRSRQPKQQERVEEPVKEKKPTKNTEEVLENLSQPKLRHYKQHHKSCDARHRGWYDVGRKKGPQRILINLPFNEGPNGLFMKRLQEQAENGDPKNYIYRYTKKHQYQPTKGHPKYRPYTAPASTSHSDLTTESCSSQSGDSDKLLHAVHEKLLNVEKDVSTESLPNSVSDVAETEEQPRYPSPSKFPKTTSPTLSPYFSKTPSPVDVPDLSKDLPDSNRKSPPRKNPVISEIDYPNPYMKHTKPKIVEVGHIGRIKLLESIQESKDLEELLYEPDCKLIKVQSLSNGPEFEGDKPPEKCPGSKPHSKKLDGLLQLSDKYSVKHPDSIQEDAEDVSVVPSKETIECSSQGNPEPKEQKDLPPYIRPGSKDEILPSDFKNQLNGEDLTSDLYTKNFKNSNTKSQEEPENILTSSSPKMLEKLTEPQVKHVMAKPKPKVQAWICDNQPCKDMSSALEVKGKAKEIGMDSVSMCHQYISTGRKPVAKIRSYKRLAERVQNPSTYVHKCLLSASS</sequence>
<dbReference type="Proteomes" id="UP000030746">
    <property type="component" value="Unassembled WGS sequence"/>
</dbReference>
<keyword evidence="3" id="KW-1185">Reference proteome</keyword>
<dbReference type="EMBL" id="KB203738">
    <property type="protein sequence ID" value="ESO83291.1"/>
    <property type="molecule type" value="Genomic_DNA"/>
</dbReference>
<evidence type="ECO:0000313" key="2">
    <source>
        <dbReference type="EMBL" id="ESO83291.1"/>
    </source>
</evidence>
<evidence type="ECO:0000313" key="3">
    <source>
        <dbReference type="Proteomes" id="UP000030746"/>
    </source>
</evidence>
<organism evidence="2 3">
    <name type="scientific">Lottia gigantea</name>
    <name type="common">Giant owl limpet</name>
    <dbReference type="NCBI Taxonomy" id="225164"/>
    <lineage>
        <taxon>Eukaryota</taxon>
        <taxon>Metazoa</taxon>
        <taxon>Spiralia</taxon>
        <taxon>Lophotrochozoa</taxon>
        <taxon>Mollusca</taxon>
        <taxon>Gastropoda</taxon>
        <taxon>Patellogastropoda</taxon>
        <taxon>Lottioidea</taxon>
        <taxon>Lottiidae</taxon>
        <taxon>Lottia</taxon>
    </lineage>
</organism>
<dbReference type="AlphaFoldDB" id="V3ZQX0"/>